<feature type="transmembrane region" description="Helical" evidence="7">
    <location>
        <begin position="420"/>
        <end position="440"/>
    </location>
</feature>
<dbReference type="Gene3D" id="1.20.1250.20">
    <property type="entry name" value="MFS general substrate transporter like domains"/>
    <property type="match status" value="1"/>
</dbReference>
<dbReference type="PANTHER" id="PTHR19432">
    <property type="entry name" value="SUGAR TRANSPORTER"/>
    <property type="match status" value="1"/>
</dbReference>
<dbReference type="Pfam" id="PF07690">
    <property type="entry name" value="MFS_1"/>
    <property type="match status" value="1"/>
</dbReference>
<evidence type="ECO:0000313" key="9">
    <source>
        <dbReference type="EMBL" id="OHS94942.1"/>
    </source>
</evidence>
<name>A0A1J4J6S8_9EUKA</name>
<protein>
    <submittedName>
        <fullName evidence="9">Major facilitator superfamily transporter</fullName>
    </submittedName>
</protein>
<feature type="transmembrane region" description="Helical" evidence="7">
    <location>
        <begin position="196"/>
        <end position="215"/>
    </location>
</feature>
<feature type="transmembrane region" description="Helical" evidence="7">
    <location>
        <begin position="20"/>
        <end position="45"/>
    </location>
</feature>
<keyword evidence="5 7" id="KW-0472">Membrane</keyword>
<keyword evidence="4 7" id="KW-1133">Transmembrane helix</keyword>
<dbReference type="InterPro" id="IPR020846">
    <property type="entry name" value="MFS_dom"/>
</dbReference>
<dbReference type="SUPFAM" id="SSF103473">
    <property type="entry name" value="MFS general substrate transporter"/>
    <property type="match status" value="1"/>
</dbReference>
<evidence type="ECO:0000256" key="7">
    <source>
        <dbReference type="SAM" id="Phobius"/>
    </source>
</evidence>
<feature type="transmembrane region" description="Helical" evidence="7">
    <location>
        <begin position="123"/>
        <end position="142"/>
    </location>
</feature>
<keyword evidence="2" id="KW-0813">Transport</keyword>
<evidence type="ECO:0000256" key="4">
    <source>
        <dbReference type="ARBA" id="ARBA00022989"/>
    </source>
</evidence>
<comment type="subcellular location">
    <subcellularLocation>
        <location evidence="1">Membrane</location>
        <topology evidence="1">Multi-pass membrane protein</topology>
    </subcellularLocation>
</comment>
<keyword evidence="3 7" id="KW-0812">Transmembrane</keyword>
<proteinExistence type="predicted"/>
<dbReference type="VEuPathDB" id="TrichDB:TRFO_38891"/>
<dbReference type="AlphaFoldDB" id="A0A1J4J6S8"/>
<dbReference type="InterPro" id="IPR036259">
    <property type="entry name" value="MFS_trans_sf"/>
</dbReference>
<evidence type="ECO:0000256" key="5">
    <source>
        <dbReference type="ARBA" id="ARBA00023136"/>
    </source>
</evidence>
<dbReference type="GO" id="GO:0008506">
    <property type="term" value="F:sucrose:proton symporter activity"/>
    <property type="evidence" value="ECO:0007669"/>
    <property type="project" value="TreeGrafter"/>
</dbReference>
<evidence type="ECO:0000256" key="3">
    <source>
        <dbReference type="ARBA" id="ARBA00022692"/>
    </source>
</evidence>
<accession>A0A1J4J6S8</accession>
<dbReference type="PROSITE" id="PS50850">
    <property type="entry name" value="MFS"/>
    <property type="match status" value="1"/>
</dbReference>
<feature type="transmembrane region" description="Helical" evidence="7">
    <location>
        <begin position="327"/>
        <end position="346"/>
    </location>
</feature>
<sequence length="465" mass="50784">MGNENWVPLAKRERLPLLHILGISCATLAPTLLWTIVFTLFYPLAAKLYLSNTARTLILLSGSLIGFIVQPIVGVISDGLMLKWGRRRIFMIFGGLILVVGLFILMFCVEIGESANKIDPLKAQQAMLIFGMVLVFFAGNVLQGPARTLCSDVCPPNQQVLMASIVGVYGGVGGLFTNLIGAISLYKYTSLTQEQFILVVCLSISFVAVIITVIVTHEEPLDEKPESSNPFSVLWQAMKDINPTYLRVAIVYFFIMIAAYQIGIQLNDFMGGTIFGGNNAIDADQSDIDDYQKGVSWAMLCNLVSCGVQFIYGFFNAKVCELVGMKWVFMVLMILLGVMYMLFFWVKNKIAYLFMHVPIGLAVVAYNNLPYAIVTLITPTEKLGANIALMNCFNVVGQQISNFGIGMGIEKAWPGKPGNLVGISCIFAFIGAVACFWLIIPDSKPADDGDESADSSSSSDQPAAL</sequence>
<dbReference type="RefSeq" id="XP_068348079.1">
    <property type="nucleotide sequence ID" value="XM_068512310.1"/>
</dbReference>
<feature type="transmembrane region" description="Helical" evidence="7">
    <location>
        <begin position="244"/>
        <end position="262"/>
    </location>
</feature>
<feature type="transmembrane region" description="Helical" evidence="7">
    <location>
        <begin position="89"/>
        <end position="111"/>
    </location>
</feature>
<feature type="compositionally biased region" description="Low complexity" evidence="6">
    <location>
        <begin position="454"/>
        <end position="465"/>
    </location>
</feature>
<keyword evidence="10" id="KW-1185">Reference proteome</keyword>
<comment type="caution">
    <text evidence="9">The sequence shown here is derived from an EMBL/GenBank/DDBJ whole genome shotgun (WGS) entry which is preliminary data.</text>
</comment>
<feature type="transmembrane region" description="Helical" evidence="7">
    <location>
        <begin position="353"/>
        <end position="373"/>
    </location>
</feature>
<dbReference type="EMBL" id="MLAK01001278">
    <property type="protein sequence ID" value="OHS94942.1"/>
    <property type="molecule type" value="Genomic_DNA"/>
</dbReference>
<feature type="domain" description="Major facilitator superfamily (MFS) profile" evidence="8">
    <location>
        <begin position="1"/>
        <end position="220"/>
    </location>
</feature>
<dbReference type="Proteomes" id="UP000179807">
    <property type="component" value="Unassembled WGS sequence"/>
</dbReference>
<evidence type="ECO:0000259" key="8">
    <source>
        <dbReference type="PROSITE" id="PS50850"/>
    </source>
</evidence>
<evidence type="ECO:0000256" key="1">
    <source>
        <dbReference type="ARBA" id="ARBA00004141"/>
    </source>
</evidence>
<dbReference type="InterPro" id="IPR011701">
    <property type="entry name" value="MFS"/>
</dbReference>
<dbReference type="PANTHER" id="PTHR19432:SF26">
    <property type="entry name" value="MAJOR FACILITATOR SUPERFAMILY (MFS) PROFILE DOMAIN-CONTAINING PROTEIN"/>
    <property type="match status" value="1"/>
</dbReference>
<dbReference type="GO" id="GO:0016020">
    <property type="term" value="C:membrane"/>
    <property type="evidence" value="ECO:0007669"/>
    <property type="project" value="UniProtKB-SubCell"/>
</dbReference>
<organism evidence="9 10">
    <name type="scientific">Tritrichomonas foetus</name>
    <dbReference type="NCBI Taxonomy" id="1144522"/>
    <lineage>
        <taxon>Eukaryota</taxon>
        <taxon>Metamonada</taxon>
        <taxon>Parabasalia</taxon>
        <taxon>Tritrichomonadida</taxon>
        <taxon>Tritrichomonadidae</taxon>
        <taxon>Tritrichomonas</taxon>
    </lineage>
</organism>
<evidence type="ECO:0000256" key="2">
    <source>
        <dbReference type="ARBA" id="ARBA00022448"/>
    </source>
</evidence>
<feature type="transmembrane region" description="Helical" evidence="7">
    <location>
        <begin position="162"/>
        <end position="184"/>
    </location>
</feature>
<dbReference type="GeneID" id="94847014"/>
<evidence type="ECO:0000256" key="6">
    <source>
        <dbReference type="SAM" id="MobiDB-lite"/>
    </source>
</evidence>
<reference evidence="9" key="1">
    <citation type="submission" date="2016-10" db="EMBL/GenBank/DDBJ databases">
        <authorList>
            <person name="Benchimol M."/>
            <person name="Almeida L.G."/>
            <person name="Vasconcelos A.T."/>
            <person name="Perreira-Neves A."/>
            <person name="Rosa I.A."/>
            <person name="Tasca T."/>
            <person name="Bogo M.R."/>
            <person name="de Souza W."/>
        </authorList>
    </citation>
    <scope>NUCLEOTIDE SEQUENCE [LARGE SCALE GENOMIC DNA]</scope>
    <source>
        <strain evidence="9">K</strain>
    </source>
</reference>
<dbReference type="OrthoDB" id="28755at2759"/>
<evidence type="ECO:0000313" key="10">
    <source>
        <dbReference type="Proteomes" id="UP000179807"/>
    </source>
</evidence>
<feature type="region of interest" description="Disordered" evidence="6">
    <location>
        <begin position="446"/>
        <end position="465"/>
    </location>
</feature>
<feature type="transmembrane region" description="Helical" evidence="7">
    <location>
        <begin position="295"/>
        <end position="315"/>
    </location>
</feature>
<gene>
    <name evidence="9" type="ORF">TRFO_38891</name>
</gene>
<feature type="transmembrane region" description="Helical" evidence="7">
    <location>
        <begin position="57"/>
        <end position="77"/>
    </location>
</feature>